<dbReference type="EMBL" id="QBIY01013352">
    <property type="protein sequence ID" value="RXN07104.1"/>
    <property type="molecule type" value="Genomic_DNA"/>
</dbReference>
<feature type="domain" description="C-type lectin" evidence="2">
    <location>
        <begin position="20"/>
        <end position="138"/>
    </location>
</feature>
<dbReference type="Gene3D" id="3.10.100.10">
    <property type="entry name" value="Mannose-Binding Protein A, subunit A"/>
    <property type="match status" value="2"/>
</dbReference>
<evidence type="ECO:0000313" key="4">
    <source>
        <dbReference type="Proteomes" id="UP000290572"/>
    </source>
</evidence>
<dbReference type="SMART" id="SM00034">
    <property type="entry name" value="CLECT"/>
    <property type="match status" value="2"/>
</dbReference>
<dbReference type="AlphaFoldDB" id="A0A498LK93"/>
<evidence type="ECO:0000256" key="1">
    <source>
        <dbReference type="SAM" id="SignalP"/>
    </source>
</evidence>
<accession>A0A498LK93</accession>
<feature type="signal peptide" evidence="1">
    <location>
        <begin position="1"/>
        <end position="21"/>
    </location>
</feature>
<dbReference type="STRING" id="84645.A0A498LK93"/>
<dbReference type="PROSITE" id="PS50041">
    <property type="entry name" value="C_TYPE_LECTIN_2"/>
    <property type="match status" value="2"/>
</dbReference>
<sequence length="251" mass="29991">MKMKSTLTVLLIMELCGLSFSLKQHFFVNEEKKWICAQRHCRDYFHALSTFSNESQEQRFLANATSQTSDAWVGLYRNPRTGVWKWADNLDAEQISWDTDPLMIQPNNHSNQNCAFLHKDHKKLHNERCHLRKPFFCMTNFVLVRQNMTWDGALEYCRTHYNDLAILNREERMYSALLEVTQAETKYVWTGLRYLAGDWFWISGHDLYYTAWYQNNNPQCPARDLRCGALDKETRLWKHRNCDEKFSFFCQ</sequence>
<gene>
    <name evidence="3" type="ORF">ROHU_032494</name>
</gene>
<proteinExistence type="predicted"/>
<evidence type="ECO:0000259" key="2">
    <source>
        <dbReference type="PROSITE" id="PS50041"/>
    </source>
</evidence>
<keyword evidence="3" id="KW-0675">Receptor</keyword>
<keyword evidence="4" id="KW-1185">Reference proteome</keyword>
<dbReference type="InterPro" id="IPR001304">
    <property type="entry name" value="C-type_lectin-like"/>
</dbReference>
<feature type="chain" id="PRO_5019724873" evidence="1">
    <location>
        <begin position="22"/>
        <end position="251"/>
    </location>
</feature>
<reference evidence="3 4" key="1">
    <citation type="submission" date="2018-03" db="EMBL/GenBank/DDBJ databases">
        <title>Draft genome sequence of Rohu Carp (Labeo rohita).</title>
        <authorList>
            <person name="Das P."/>
            <person name="Kushwaha B."/>
            <person name="Joshi C.G."/>
            <person name="Kumar D."/>
            <person name="Nagpure N.S."/>
            <person name="Sahoo L."/>
            <person name="Das S.P."/>
            <person name="Bit A."/>
            <person name="Patnaik S."/>
            <person name="Meher P.K."/>
            <person name="Jayasankar P."/>
            <person name="Koringa P.G."/>
            <person name="Patel N.V."/>
            <person name="Hinsu A.T."/>
            <person name="Kumar R."/>
            <person name="Pandey M."/>
            <person name="Agarwal S."/>
            <person name="Srivastava S."/>
            <person name="Singh M."/>
            <person name="Iquebal M.A."/>
            <person name="Jaiswal S."/>
            <person name="Angadi U.B."/>
            <person name="Kumar N."/>
            <person name="Raza M."/>
            <person name="Shah T.M."/>
            <person name="Rai A."/>
            <person name="Jena J.K."/>
        </authorList>
    </citation>
    <scope>NUCLEOTIDE SEQUENCE [LARGE SCALE GENOMIC DNA]</scope>
    <source>
        <strain evidence="3">DASCIFA01</strain>
        <tissue evidence="3">Testis</tissue>
    </source>
</reference>
<comment type="caution">
    <text evidence="3">The sequence shown here is derived from an EMBL/GenBank/DDBJ whole genome shotgun (WGS) entry which is preliminary data.</text>
</comment>
<organism evidence="3 4">
    <name type="scientific">Labeo rohita</name>
    <name type="common">Indian major carp</name>
    <name type="synonym">Cyprinus rohita</name>
    <dbReference type="NCBI Taxonomy" id="84645"/>
    <lineage>
        <taxon>Eukaryota</taxon>
        <taxon>Metazoa</taxon>
        <taxon>Chordata</taxon>
        <taxon>Craniata</taxon>
        <taxon>Vertebrata</taxon>
        <taxon>Euteleostomi</taxon>
        <taxon>Actinopterygii</taxon>
        <taxon>Neopterygii</taxon>
        <taxon>Teleostei</taxon>
        <taxon>Ostariophysi</taxon>
        <taxon>Cypriniformes</taxon>
        <taxon>Cyprinidae</taxon>
        <taxon>Labeoninae</taxon>
        <taxon>Labeonini</taxon>
        <taxon>Labeo</taxon>
    </lineage>
</organism>
<dbReference type="PANTHER" id="PTHR45784">
    <property type="entry name" value="C-TYPE LECTIN DOMAIN FAMILY 20 MEMBER A-RELATED"/>
    <property type="match status" value="1"/>
</dbReference>
<dbReference type="Proteomes" id="UP000290572">
    <property type="component" value="Unassembled WGS sequence"/>
</dbReference>
<keyword evidence="1" id="KW-0732">Signal</keyword>
<dbReference type="InterPro" id="IPR016186">
    <property type="entry name" value="C-type_lectin-like/link_sf"/>
</dbReference>
<evidence type="ECO:0000313" key="3">
    <source>
        <dbReference type="EMBL" id="RXN07104.1"/>
    </source>
</evidence>
<dbReference type="Pfam" id="PF00059">
    <property type="entry name" value="Lectin_C"/>
    <property type="match status" value="2"/>
</dbReference>
<protein>
    <submittedName>
        <fullName evidence="3">Secretory phospholipase A2 receptor-like protein</fullName>
    </submittedName>
</protein>
<name>A0A498LK93_LABRO</name>
<dbReference type="PANTHER" id="PTHR45784:SF8">
    <property type="entry name" value="C-TYPE MANNOSE RECEPTOR 2-RELATED"/>
    <property type="match status" value="1"/>
</dbReference>
<dbReference type="InterPro" id="IPR016187">
    <property type="entry name" value="CTDL_fold"/>
</dbReference>
<dbReference type="SUPFAM" id="SSF56436">
    <property type="entry name" value="C-type lectin-like"/>
    <property type="match status" value="2"/>
</dbReference>
<feature type="domain" description="C-type lectin" evidence="2">
    <location>
        <begin position="136"/>
        <end position="251"/>
    </location>
</feature>